<feature type="transmembrane region" description="Helical" evidence="2">
    <location>
        <begin position="74"/>
        <end position="95"/>
    </location>
</feature>
<name>A0ABR3WJL5_9PEZI</name>
<keyword evidence="2" id="KW-1133">Transmembrane helix</keyword>
<keyword evidence="2" id="KW-0812">Transmembrane</keyword>
<keyword evidence="2" id="KW-0472">Membrane</keyword>
<keyword evidence="4" id="KW-1185">Reference proteome</keyword>
<feature type="compositionally biased region" description="Basic residues" evidence="1">
    <location>
        <begin position="321"/>
        <end position="332"/>
    </location>
</feature>
<protein>
    <recommendedName>
        <fullName evidence="5">Transmembrane protein</fullName>
    </recommendedName>
</protein>
<dbReference type="Proteomes" id="UP001586593">
    <property type="component" value="Unassembled WGS sequence"/>
</dbReference>
<organism evidence="3 4">
    <name type="scientific">Phialemonium thermophilum</name>
    <dbReference type="NCBI Taxonomy" id="223376"/>
    <lineage>
        <taxon>Eukaryota</taxon>
        <taxon>Fungi</taxon>
        <taxon>Dikarya</taxon>
        <taxon>Ascomycota</taxon>
        <taxon>Pezizomycotina</taxon>
        <taxon>Sordariomycetes</taxon>
        <taxon>Sordariomycetidae</taxon>
        <taxon>Cephalothecales</taxon>
        <taxon>Cephalothecaceae</taxon>
        <taxon>Phialemonium</taxon>
    </lineage>
</organism>
<accession>A0ABR3WJL5</accession>
<reference evidence="3 4" key="1">
    <citation type="journal article" date="2024" name="Commun. Biol.">
        <title>Comparative genomic analysis of thermophilic fungi reveals convergent evolutionary adaptations and gene losses.</title>
        <authorList>
            <person name="Steindorff A.S."/>
            <person name="Aguilar-Pontes M.V."/>
            <person name="Robinson A.J."/>
            <person name="Andreopoulos B."/>
            <person name="LaButti K."/>
            <person name="Kuo A."/>
            <person name="Mondo S."/>
            <person name="Riley R."/>
            <person name="Otillar R."/>
            <person name="Haridas S."/>
            <person name="Lipzen A."/>
            <person name="Grimwood J."/>
            <person name="Schmutz J."/>
            <person name="Clum A."/>
            <person name="Reid I.D."/>
            <person name="Moisan M.C."/>
            <person name="Butler G."/>
            <person name="Nguyen T.T.M."/>
            <person name="Dewar K."/>
            <person name="Conant G."/>
            <person name="Drula E."/>
            <person name="Henrissat B."/>
            <person name="Hansel C."/>
            <person name="Singer S."/>
            <person name="Hutchinson M.I."/>
            <person name="de Vries R.P."/>
            <person name="Natvig D.O."/>
            <person name="Powell A.J."/>
            <person name="Tsang A."/>
            <person name="Grigoriev I.V."/>
        </authorList>
    </citation>
    <scope>NUCLEOTIDE SEQUENCE [LARGE SCALE GENOMIC DNA]</scope>
    <source>
        <strain evidence="3 4">ATCC 24622</strain>
    </source>
</reference>
<feature type="compositionally biased region" description="Basic and acidic residues" evidence="1">
    <location>
        <begin position="311"/>
        <end position="320"/>
    </location>
</feature>
<dbReference type="EMBL" id="JAZHXJ010000360">
    <property type="protein sequence ID" value="KAL1863163.1"/>
    <property type="molecule type" value="Genomic_DNA"/>
</dbReference>
<evidence type="ECO:0000256" key="2">
    <source>
        <dbReference type="SAM" id="Phobius"/>
    </source>
</evidence>
<evidence type="ECO:0000256" key="1">
    <source>
        <dbReference type="SAM" id="MobiDB-lite"/>
    </source>
</evidence>
<evidence type="ECO:0000313" key="4">
    <source>
        <dbReference type="Proteomes" id="UP001586593"/>
    </source>
</evidence>
<evidence type="ECO:0000313" key="3">
    <source>
        <dbReference type="EMBL" id="KAL1863163.1"/>
    </source>
</evidence>
<feature type="compositionally biased region" description="Basic and acidic residues" evidence="1">
    <location>
        <begin position="197"/>
        <end position="209"/>
    </location>
</feature>
<gene>
    <name evidence="3" type="ORF">VTK73DRAFT_6408</name>
</gene>
<feature type="region of interest" description="Disordered" evidence="1">
    <location>
        <begin position="295"/>
        <end position="332"/>
    </location>
</feature>
<comment type="caution">
    <text evidence="3">The sequence shown here is derived from an EMBL/GenBank/DDBJ whole genome shotgun (WGS) entry which is preliminary data.</text>
</comment>
<evidence type="ECO:0008006" key="5">
    <source>
        <dbReference type="Google" id="ProtNLM"/>
    </source>
</evidence>
<proteinExistence type="predicted"/>
<feature type="region of interest" description="Disordered" evidence="1">
    <location>
        <begin position="194"/>
        <end position="275"/>
    </location>
</feature>
<sequence length="344" mass="37941">MGLRYVSSAAHCLLDDRFAVDQTALGHTSVPRKHTPFPELDWERFPHLRQKTSRRPGTLRMSPSSKSQRSTGPAVAVFVLLGLIPLAFAAVAAVLRIRRRRRRPELDANVVESRFAPYWFSWRTGNPVASFAATSERILSANASASASTTTVTSTATSRAAGAPDPVALPSAPIPAVLRGKTLEERFPNPLARRLAAKFEPRENRDRQQKHAGSGRGGGATLENAPRSVAPRHGYARMNVPMPQDTHGRQLRQSPGADNRLGWDEDRGLPIGGRGVGGLELRELETLEDEAVARLQPAHGKTPPSGQRLEASVHEEESRTRSSRKKGSRTRKLWRRLWKWSFGT</sequence>